<keyword evidence="4" id="KW-1185">Reference proteome</keyword>
<protein>
    <submittedName>
        <fullName evidence="3">Aspartate racemase</fullName>
    </submittedName>
</protein>
<dbReference type="STRING" id="1123323.SAMN05216245_10426"/>
<gene>
    <name evidence="3" type="ORF">SAMN05216245_10426</name>
</gene>
<dbReference type="SUPFAM" id="SSF53681">
    <property type="entry name" value="Aspartate/glutamate racemase"/>
    <property type="match status" value="2"/>
</dbReference>
<reference evidence="3 4" key="1">
    <citation type="submission" date="2016-10" db="EMBL/GenBank/DDBJ databases">
        <authorList>
            <person name="de Groot N.N."/>
        </authorList>
    </citation>
    <scope>NUCLEOTIDE SEQUENCE [LARGE SCALE GENOMIC DNA]</scope>
    <source>
        <strain evidence="3 4">DSM 9236</strain>
    </source>
</reference>
<dbReference type="InterPro" id="IPR004380">
    <property type="entry name" value="Asp_race"/>
</dbReference>
<proteinExistence type="inferred from homology"/>
<evidence type="ECO:0000313" key="4">
    <source>
        <dbReference type="Proteomes" id="UP000198896"/>
    </source>
</evidence>
<dbReference type="InterPro" id="IPR001920">
    <property type="entry name" value="Asp/Glu_race"/>
</dbReference>
<dbReference type="InterPro" id="IPR015942">
    <property type="entry name" value="Asp/Glu/hydantoin_racemase"/>
</dbReference>
<dbReference type="EMBL" id="FONL01000004">
    <property type="protein sequence ID" value="SFE32540.1"/>
    <property type="molecule type" value="Genomic_DNA"/>
</dbReference>
<dbReference type="AlphaFoldDB" id="A0A1I1ZQC1"/>
<organism evidence="3 4">
    <name type="scientific">Succiniclasticum ruminis DSM 9236</name>
    <dbReference type="NCBI Taxonomy" id="1123323"/>
    <lineage>
        <taxon>Bacteria</taxon>
        <taxon>Bacillati</taxon>
        <taxon>Bacillota</taxon>
        <taxon>Negativicutes</taxon>
        <taxon>Acidaminococcales</taxon>
        <taxon>Acidaminococcaceae</taxon>
        <taxon>Succiniclasticum</taxon>
    </lineage>
</organism>
<dbReference type="PANTHER" id="PTHR21198:SF7">
    <property type="entry name" value="ASPARTATE-GLUTAMATE RACEMASE FAMILY"/>
    <property type="match status" value="1"/>
</dbReference>
<evidence type="ECO:0000256" key="2">
    <source>
        <dbReference type="ARBA" id="ARBA00023235"/>
    </source>
</evidence>
<evidence type="ECO:0000313" key="3">
    <source>
        <dbReference type="EMBL" id="SFE32540.1"/>
    </source>
</evidence>
<dbReference type="GO" id="GO:0047661">
    <property type="term" value="F:amino-acid racemase activity"/>
    <property type="evidence" value="ECO:0007669"/>
    <property type="project" value="InterPro"/>
</dbReference>
<name>A0A1I1ZQC1_9FIRM</name>
<dbReference type="Proteomes" id="UP000198896">
    <property type="component" value="Unassembled WGS sequence"/>
</dbReference>
<dbReference type="NCBIfam" id="TIGR00035">
    <property type="entry name" value="asp_race"/>
    <property type="match status" value="1"/>
</dbReference>
<dbReference type="Gene3D" id="3.40.50.1860">
    <property type="match status" value="2"/>
</dbReference>
<dbReference type="Pfam" id="PF01177">
    <property type="entry name" value="Asp_Glu_race"/>
    <property type="match status" value="1"/>
</dbReference>
<sequence length="239" mass="26116">MKTIGIMGGMGPMATVDLMQKVIVATKAIKDQEHIHTVIDNNTNIPDRSECIFGKGPSPVPEMVKSAERLTTMGADVIIIGCNTAHYFLPEVQKLVKTPFINMIEETAKFCAEEGYRTLGLLASAGTCASGIYKKEFEKLGMTLLHPEEAEQEIIHEMIYDGVKATNYNYDAAPAQNVLRAMEQRGVEAFILGCTEVPVAVQMYKLQGCFVDATEVLAEKAVAWAGGEVISSLPRRSNK</sequence>
<dbReference type="InterPro" id="IPR018187">
    <property type="entry name" value="Asp/Glu_racemase_AS_1"/>
</dbReference>
<dbReference type="PROSITE" id="PS00923">
    <property type="entry name" value="ASP_GLU_RACEMASE_1"/>
    <property type="match status" value="1"/>
</dbReference>
<accession>A0A1I1ZQC1</accession>
<dbReference type="OrthoDB" id="9803739at2"/>
<dbReference type="PANTHER" id="PTHR21198">
    <property type="entry name" value="GLUTAMATE RACEMASE"/>
    <property type="match status" value="1"/>
</dbReference>
<evidence type="ECO:0000256" key="1">
    <source>
        <dbReference type="ARBA" id="ARBA00007847"/>
    </source>
</evidence>
<keyword evidence="2" id="KW-0413">Isomerase</keyword>
<comment type="similarity">
    <text evidence="1">Belongs to the aspartate/glutamate racemases family.</text>
</comment>